<keyword evidence="3" id="KW-0804">Transcription</keyword>
<accession>A0A1X2HS38</accession>
<evidence type="ECO:0000256" key="5">
    <source>
        <dbReference type="SAM" id="MobiDB-lite"/>
    </source>
</evidence>
<proteinExistence type="predicted"/>
<dbReference type="GO" id="GO:0005634">
    <property type="term" value="C:nucleus"/>
    <property type="evidence" value="ECO:0007669"/>
    <property type="project" value="UniProtKB-SubCell"/>
</dbReference>
<gene>
    <name evidence="7" type="ORF">BCR43DRAFT_481514</name>
</gene>
<dbReference type="InParanoid" id="A0A1X2HS38"/>
<evidence type="ECO:0000256" key="4">
    <source>
        <dbReference type="ARBA" id="ARBA00023242"/>
    </source>
</evidence>
<evidence type="ECO:0000313" key="7">
    <source>
        <dbReference type="EMBL" id="ORZ02415.1"/>
    </source>
</evidence>
<keyword evidence="8" id="KW-1185">Reference proteome</keyword>
<comment type="caution">
    <text evidence="7">The sequence shown here is derived from an EMBL/GenBank/DDBJ whole genome shotgun (WGS) entry which is preliminary data.</text>
</comment>
<dbReference type="PANTHER" id="PTHR33572">
    <property type="entry name" value="SPORE DEVELOPMENT REGULATOR VOSA"/>
    <property type="match status" value="1"/>
</dbReference>
<reference evidence="7 8" key="1">
    <citation type="submission" date="2016-07" db="EMBL/GenBank/DDBJ databases">
        <title>Pervasive Adenine N6-methylation of Active Genes in Fungi.</title>
        <authorList>
            <consortium name="DOE Joint Genome Institute"/>
            <person name="Mondo S.J."/>
            <person name="Dannebaum R.O."/>
            <person name="Kuo R.C."/>
            <person name="Labutti K."/>
            <person name="Haridas S."/>
            <person name="Kuo A."/>
            <person name="Salamov A."/>
            <person name="Ahrendt S.R."/>
            <person name="Lipzen A."/>
            <person name="Sullivan W."/>
            <person name="Andreopoulos W.B."/>
            <person name="Clum A."/>
            <person name="Lindquist E."/>
            <person name="Daum C."/>
            <person name="Ramamoorthy G.K."/>
            <person name="Gryganskyi A."/>
            <person name="Culley D."/>
            <person name="Magnuson J.K."/>
            <person name="James T.Y."/>
            <person name="O'Malley M.A."/>
            <person name="Stajich J.E."/>
            <person name="Spatafora J.W."/>
            <person name="Visel A."/>
            <person name="Grigoriev I.V."/>
        </authorList>
    </citation>
    <scope>NUCLEOTIDE SEQUENCE [LARGE SCALE GENOMIC DNA]</scope>
    <source>
        <strain evidence="7 8">NRRL 2496</strain>
    </source>
</reference>
<organism evidence="7 8">
    <name type="scientific">Syncephalastrum racemosum</name>
    <name type="common">Filamentous fungus</name>
    <dbReference type="NCBI Taxonomy" id="13706"/>
    <lineage>
        <taxon>Eukaryota</taxon>
        <taxon>Fungi</taxon>
        <taxon>Fungi incertae sedis</taxon>
        <taxon>Mucoromycota</taxon>
        <taxon>Mucoromycotina</taxon>
        <taxon>Mucoromycetes</taxon>
        <taxon>Mucorales</taxon>
        <taxon>Syncephalastraceae</taxon>
        <taxon>Syncephalastrum</taxon>
    </lineage>
</organism>
<keyword evidence="2" id="KW-0805">Transcription regulation</keyword>
<evidence type="ECO:0000256" key="1">
    <source>
        <dbReference type="ARBA" id="ARBA00004123"/>
    </source>
</evidence>
<dbReference type="AlphaFoldDB" id="A0A1X2HS38"/>
<dbReference type="Proteomes" id="UP000242180">
    <property type="component" value="Unassembled WGS sequence"/>
</dbReference>
<feature type="region of interest" description="Disordered" evidence="5">
    <location>
        <begin position="1"/>
        <end position="26"/>
    </location>
</feature>
<sequence>MAESRDRVFHHVPSQPYSSSSSSSFSSIPAPATVAICSNTASVTSELQLADNLTGPSYSSGATFKNLEGEPAIYFAFPDLSIRVTSQYRLLFSVVDLGRSEVVAEVLSEPFTAYHAKTFPGMQETSPLARHLADQGLRLPVRNNLRRKKS</sequence>
<protein>
    <submittedName>
        <fullName evidence="7">Velvet factor-domain-containing protein</fullName>
    </submittedName>
</protein>
<dbReference type="PROSITE" id="PS51821">
    <property type="entry name" value="VELVET"/>
    <property type="match status" value="1"/>
</dbReference>
<feature type="domain" description="Velvet" evidence="6">
    <location>
        <begin position="1"/>
        <end position="142"/>
    </location>
</feature>
<dbReference type="InterPro" id="IPR038491">
    <property type="entry name" value="Velvet_dom_sf"/>
</dbReference>
<dbReference type="InterPro" id="IPR021740">
    <property type="entry name" value="Velvet"/>
</dbReference>
<evidence type="ECO:0000256" key="3">
    <source>
        <dbReference type="ARBA" id="ARBA00023163"/>
    </source>
</evidence>
<keyword evidence="4" id="KW-0539">Nucleus</keyword>
<name>A0A1X2HS38_SYNRA</name>
<evidence type="ECO:0000259" key="6">
    <source>
        <dbReference type="PROSITE" id="PS51821"/>
    </source>
</evidence>
<dbReference type="OrthoDB" id="5599552at2759"/>
<evidence type="ECO:0000313" key="8">
    <source>
        <dbReference type="Proteomes" id="UP000242180"/>
    </source>
</evidence>
<dbReference type="PANTHER" id="PTHR33572:SF3">
    <property type="entry name" value="VELVET COMPLEX SUBUNIT B"/>
    <property type="match status" value="1"/>
</dbReference>
<evidence type="ECO:0000256" key="2">
    <source>
        <dbReference type="ARBA" id="ARBA00023015"/>
    </source>
</evidence>
<dbReference type="Gene3D" id="2.60.40.3960">
    <property type="entry name" value="Velvet domain"/>
    <property type="match status" value="1"/>
</dbReference>
<comment type="subcellular location">
    <subcellularLocation>
        <location evidence="1">Nucleus</location>
    </subcellularLocation>
</comment>
<dbReference type="Pfam" id="PF11754">
    <property type="entry name" value="Velvet"/>
    <property type="match status" value="1"/>
</dbReference>
<dbReference type="InterPro" id="IPR037525">
    <property type="entry name" value="Velvet_dom"/>
</dbReference>
<dbReference type="EMBL" id="MCGN01000001">
    <property type="protein sequence ID" value="ORZ02415.1"/>
    <property type="molecule type" value="Genomic_DNA"/>
</dbReference>